<keyword evidence="4" id="KW-0963">Cytoplasm</keyword>
<proteinExistence type="inferred from homology"/>
<evidence type="ECO:0000256" key="2">
    <source>
        <dbReference type="ARBA" id="ARBA00004496"/>
    </source>
</evidence>
<dbReference type="GO" id="GO:0016342">
    <property type="term" value="C:catenin complex"/>
    <property type="evidence" value="ECO:0007669"/>
    <property type="project" value="TreeGrafter"/>
</dbReference>
<evidence type="ECO:0000256" key="6">
    <source>
        <dbReference type="ARBA" id="ARBA00022949"/>
    </source>
</evidence>
<dbReference type="Proteomes" id="UP000822476">
    <property type="component" value="Unassembled WGS sequence"/>
</dbReference>
<feature type="region of interest" description="Disordered" evidence="7">
    <location>
        <begin position="622"/>
        <end position="656"/>
    </location>
</feature>
<organism evidence="8 9">
    <name type="scientific">Paragonimus skrjabini miyazakii</name>
    <dbReference type="NCBI Taxonomy" id="59628"/>
    <lineage>
        <taxon>Eukaryota</taxon>
        <taxon>Metazoa</taxon>
        <taxon>Spiralia</taxon>
        <taxon>Lophotrochozoa</taxon>
        <taxon>Platyhelminthes</taxon>
        <taxon>Trematoda</taxon>
        <taxon>Digenea</taxon>
        <taxon>Plagiorchiida</taxon>
        <taxon>Troglotremata</taxon>
        <taxon>Troglotrematidae</taxon>
        <taxon>Paragonimus</taxon>
    </lineage>
</organism>
<dbReference type="SUPFAM" id="SSF47220">
    <property type="entry name" value="alpha-catenin/vinculin-like"/>
    <property type="match status" value="4"/>
</dbReference>
<dbReference type="InterPro" id="IPR001033">
    <property type="entry name" value="Alpha_catenin"/>
</dbReference>
<evidence type="ECO:0000256" key="4">
    <source>
        <dbReference type="ARBA" id="ARBA00022490"/>
    </source>
</evidence>
<dbReference type="GO" id="GO:0045296">
    <property type="term" value="F:cadherin binding"/>
    <property type="evidence" value="ECO:0007669"/>
    <property type="project" value="InterPro"/>
</dbReference>
<evidence type="ECO:0000256" key="1">
    <source>
        <dbReference type="ARBA" id="ARBA00004282"/>
    </source>
</evidence>
<dbReference type="Gene3D" id="1.20.120.230">
    <property type="entry name" value="Alpha-catenin/vinculin-like"/>
    <property type="match status" value="4"/>
</dbReference>
<evidence type="ECO:0000256" key="3">
    <source>
        <dbReference type="ARBA" id="ARBA00008376"/>
    </source>
</evidence>
<dbReference type="PANTHER" id="PTHR18914:SF9">
    <property type="entry name" value="CATENIN ALPHA"/>
    <property type="match status" value="1"/>
</dbReference>
<keyword evidence="5" id="KW-0130">Cell adhesion</keyword>
<feature type="compositionally biased region" description="Polar residues" evidence="7">
    <location>
        <begin position="637"/>
        <end position="650"/>
    </location>
</feature>
<keyword evidence="9" id="KW-1185">Reference proteome</keyword>
<evidence type="ECO:0000256" key="5">
    <source>
        <dbReference type="ARBA" id="ARBA00022889"/>
    </source>
</evidence>
<dbReference type="GO" id="GO:0008013">
    <property type="term" value="F:beta-catenin binding"/>
    <property type="evidence" value="ECO:0007669"/>
    <property type="project" value="TreeGrafter"/>
</dbReference>
<comment type="subcellular location">
    <subcellularLocation>
        <location evidence="1">Cell junction</location>
    </subcellularLocation>
    <subcellularLocation>
        <location evidence="2">Cytoplasm</location>
    </subcellularLocation>
</comment>
<comment type="caution">
    <text evidence="8">The sequence shown here is derived from an EMBL/GenBank/DDBJ whole genome shotgun (WGS) entry which is preliminary data.</text>
</comment>
<dbReference type="GO" id="GO:0016477">
    <property type="term" value="P:cell migration"/>
    <property type="evidence" value="ECO:0007669"/>
    <property type="project" value="TreeGrafter"/>
</dbReference>
<keyword evidence="6" id="KW-0965">Cell junction</keyword>
<accession>A0A8S9YSX5</accession>
<evidence type="ECO:0000313" key="9">
    <source>
        <dbReference type="Proteomes" id="UP000822476"/>
    </source>
</evidence>
<protein>
    <recommendedName>
        <fullName evidence="10">Catenin alpha</fullName>
    </recommendedName>
</protein>
<gene>
    <name evidence="8" type="ORF">EG68_06763</name>
</gene>
<dbReference type="OrthoDB" id="6376697at2759"/>
<evidence type="ECO:0000313" key="8">
    <source>
        <dbReference type="EMBL" id="KAF7256163.1"/>
    </source>
</evidence>
<dbReference type="GO" id="GO:0005737">
    <property type="term" value="C:cytoplasm"/>
    <property type="evidence" value="ECO:0007669"/>
    <property type="project" value="UniProtKB-SubCell"/>
</dbReference>
<dbReference type="InterPro" id="IPR036723">
    <property type="entry name" value="Alpha-catenin/vinculin-like_sf"/>
</dbReference>
<dbReference type="InterPro" id="IPR006077">
    <property type="entry name" value="Vinculin/catenin"/>
</dbReference>
<dbReference type="Gene3D" id="6.10.250.2510">
    <property type="match status" value="1"/>
</dbReference>
<comment type="similarity">
    <text evidence="3">Belongs to the vinculin/alpha-catenin family.</text>
</comment>
<dbReference type="EMBL" id="JTDE01003344">
    <property type="protein sequence ID" value="KAF7256163.1"/>
    <property type="molecule type" value="Genomic_DNA"/>
</dbReference>
<name>A0A8S9YSX5_9TREM</name>
<dbReference type="GO" id="GO:0051015">
    <property type="term" value="F:actin filament binding"/>
    <property type="evidence" value="ECO:0007669"/>
    <property type="project" value="InterPro"/>
</dbReference>
<reference evidence="8" key="1">
    <citation type="submission" date="2019-07" db="EMBL/GenBank/DDBJ databases">
        <title>Annotation for the trematode Paragonimus miyazaki's.</title>
        <authorList>
            <person name="Choi Y.-J."/>
        </authorList>
    </citation>
    <scope>NUCLEOTIDE SEQUENCE</scope>
    <source>
        <strain evidence="8">Japan</strain>
    </source>
</reference>
<dbReference type="GO" id="GO:0005912">
    <property type="term" value="C:adherens junction"/>
    <property type="evidence" value="ECO:0007669"/>
    <property type="project" value="TreeGrafter"/>
</dbReference>
<dbReference type="Pfam" id="PF01044">
    <property type="entry name" value="Vinculin"/>
    <property type="match status" value="1"/>
</dbReference>
<sequence length="906" mass="101835">MKAESVLEPLYAKLSLFSNLSVINFDGKSRSKRQHEILYAIEKFVHSIKDRCSFLSREIPSLEVDLNVALADVLDTARIFQSSVNSFTCDPMNVDHDVELHRSGSALLSAMSRLLILAELADLSAVDDLIIRVQASVQRIVAAPSAKILEVEWDAFEKRSAQLVELLGKGSSDVLHADLRELYDKTRYILNTNGRLLLATSRVCLHHPEHMAAQHARDFASKSLSDALDQIRNVFDENKQPATLKLKVSGKLLDEIEEFENSTLIDVDHFDDKLARTQMERHLKGLLPSIYRLADAPQTRSTHQKAVYTHCKQLQLSLGNLLGEYNRQPPDQPALSSAMQYLLNTTGDLKQLLIRIAVDHVTQTLIDKHGPLMALGDATKFGNDRRMDTTCQQFQAHCSCMVAAAYEVCSLTSNEEVCKSVQLACSQLEQLCPHVISAAYLLFKYPHSRSLELNFEAFQSAYQRATQLLFFSLGELTSVHDMLNVMDEQMIGDLQRAVRALSENNENEVQQASVSMQHRSSHVCDVVERKMDTQVDNLEYVDHVMEKVTLLRNEYTPTFIEVSRDTLSRLAAHQTIDEARFRRAGSNLCTAVHDVRMAVLTETDLPSELEVLSVRRRNSQVDNNLVGSQLQDDKQAKATSPDKSSANQLPVDSPDHCVAQENHQSERTELYAMLSRPEKESMAQEMVGFLEEKKRFMREVVKWDDSANEIIVLAKKMCVIMMEMTDFTRGKGPLNSTMEVIQSAQHISELGQRLDQLCRHIADLCPNSASRRDLLAYLQRVTLHCHQLNITGRVKAGVQAARSEVVENATALIQAARNLMTAVVLTVKESYIASTKFRVHNREPVVKWQMHAPAKKPLIPSEGHPLQDAYGLGGWTDSREVNQPDALGELSQFDHMSTRGPSEVGF</sequence>
<dbReference type="GO" id="GO:0098609">
    <property type="term" value="P:cell-cell adhesion"/>
    <property type="evidence" value="ECO:0007669"/>
    <property type="project" value="TreeGrafter"/>
</dbReference>
<evidence type="ECO:0000256" key="7">
    <source>
        <dbReference type="SAM" id="MobiDB-lite"/>
    </source>
</evidence>
<dbReference type="AlphaFoldDB" id="A0A8S9YSX5"/>
<dbReference type="PANTHER" id="PTHR18914">
    <property type="entry name" value="ALPHA CATENIN"/>
    <property type="match status" value="1"/>
</dbReference>
<dbReference type="PRINTS" id="PR00805">
    <property type="entry name" value="ALPHACATENIN"/>
</dbReference>
<evidence type="ECO:0008006" key="10">
    <source>
        <dbReference type="Google" id="ProtNLM"/>
    </source>
</evidence>